<protein>
    <submittedName>
        <fullName evidence="1">Uncharacterized protein</fullName>
    </submittedName>
</protein>
<gene>
    <name evidence="1" type="ORF">EXM22_14640</name>
</gene>
<organism evidence="1 2">
    <name type="scientific">Oceanispirochaeta crateris</name>
    <dbReference type="NCBI Taxonomy" id="2518645"/>
    <lineage>
        <taxon>Bacteria</taxon>
        <taxon>Pseudomonadati</taxon>
        <taxon>Spirochaetota</taxon>
        <taxon>Spirochaetia</taxon>
        <taxon>Spirochaetales</taxon>
        <taxon>Spirochaetaceae</taxon>
        <taxon>Oceanispirochaeta</taxon>
    </lineage>
</organism>
<evidence type="ECO:0000313" key="2">
    <source>
        <dbReference type="Proteomes" id="UP000324209"/>
    </source>
</evidence>
<dbReference type="KEGG" id="ock:EXM22_14640"/>
<reference evidence="1 2" key="1">
    <citation type="submission" date="2019-02" db="EMBL/GenBank/DDBJ databases">
        <title>Complete Genome Sequence and Methylome Analysis of free living Spirochaetas.</title>
        <authorList>
            <person name="Fomenkov A."/>
            <person name="Dubinina G."/>
            <person name="Leshcheva N."/>
            <person name="Mikheeva N."/>
            <person name="Grabovich M."/>
            <person name="Vincze T."/>
            <person name="Roberts R.J."/>
        </authorList>
    </citation>
    <scope>NUCLEOTIDE SEQUENCE [LARGE SCALE GENOMIC DNA]</scope>
    <source>
        <strain evidence="1 2">K2</strain>
    </source>
</reference>
<dbReference type="Proteomes" id="UP000324209">
    <property type="component" value="Chromosome"/>
</dbReference>
<dbReference type="EMBL" id="CP036150">
    <property type="protein sequence ID" value="QEN09158.1"/>
    <property type="molecule type" value="Genomic_DNA"/>
</dbReference>
<sequence length="130" mass="15132">MKASDLKKELKSKLKDNEQWEDLIEGNYSRFSRYFRDQHHVFSKFLDNGYESELLKSAIQFCIDSGKYSANDLAEAYQYFKGIEEYQQPDILPVLLSGVRKIKSESRNPKVEKRKMSYYTSLVSLLGGAL</sequence>
<keyword evidence="2" id="KW-1185">Reference proteome</keyword>
<dbReference type="RefSeq" id="WP_149487234.1">
    <property type="nucleotide sequence ID" value="NZ_CP036150.1"/>
</dbReference>
<dbReference type="AlphaFoldDB" id="A0A5C1QP91"/>
<accession>A0A5C1QP91</accession>
<proteinExistence type="predicted"/>
<name>A0A5C1QP91_9SPIO</name>
<evidence type="ECO:0000313" key="1">
    <source>
        <dbReference type="EMBL" id="QEN09158.1"/>
    </source>
</evidence>